<proteinExistence type="predicted"/>
<organism evidence="1">
    <name type="scientific">Soybean thrips permutotetra-like virus 2</name>
    <dbReference type="NCBI Taxonomy" id="2801046"/>
    <lineage>
        <taxon>Viruses</taxon>
        <taxon>Riboviria</taxon>
        <taxon>Orthornavirae</taxon>
        <taxon>Permutotetraviridae</taxon>
    </lineage>
</organism>
<dbReference type="EMBL" id="MW039362">
    <property type="protein sequence ID" value="QQO81428.1"/>
    <property type="molecule type" value="Genomic_RNA"/>
</dbReference>
<reference evidence="1" key="1">
    <citation type="journal article" date="2020" name="Viruses">
        <title>Soybean Thrips (Thysanoptera: Thripidae) Harbor Highly Diverse Populations of Arthropod, Fungal and Plant Viruses.</title>
        <authorList>
            <person name="Thekke-Veetil T."/>
            <person name="Lagos-Kutz D."/>
            <person name="McCoppin N.K."/>
            <person name="Hartman G.L."/>
            <person name="Ju H.K."/>
            <person name="Lim H.S."/>
            <person name="Domier L.L."/>
        </authorList>
    </citation>
    <scope>NUCLEOTIDE SEQUENCE</scope>
    <source>
        <strain evidence="1">STN1PTV2</strain>
    </source>
</reference>
<evidence type="ECO:0000313" key="1">
    <source>
        <dbReference type="EMBL" id="QQO81428.1"/>
    </source>
</evidence>
<sequence>MLTEIRFMKTMLDRQNDYLQSMRDNMKTVAAKGTLLNPMVVVLEPVPVLEQAPETDDTEVQLSRPQGH</sequence>
<protein>
    <submittedName>
        <fullName evidence="1">Uncharacterized protein</fullName>
    </submittedName>
</protein>
<accession>A0A7T8IML6</accession>
<name>A0A7T8IML6_9VIRU</name>